<feature type="transmembrane region" description="Helical" evidence="6">
    <location>
        <begin position="124"/>
        <end position="144"/>
    </location>
</feature>
<feature type="compositionally biased region" description="Polar residues" evidence="5">
    <location>
        <begin position="570"/>
        <end position="596"/>
    </location>
</feature>
<keyword evidence="4 6" id="KW-0472">Membrane</keyword>
<keyword evidence="3 6" id="KW-1133">Transmembrane helix</keyword>
<keyword evidence="8" id="KW-1185">Reference proteome</keyword>
<feature type="compositionally biased region" description="Low complexity" evidence="5">
    <location>
        <begin position="340"/>
        <end position="351"/>
    </location>
</feature>
<evidence type="ECO:0000313" key="7">
    <source>
        <dbReference type="EMBL" id="KLO16488.1"/>
    </source>
</evidence>
<gene>
    <name evidence="7" type="ORF">SCHPADRAFT_901451</name>
</gene>
<feature type="transmembrane region" description="Helical" evidence="6">
    <location>
        <begin position="802"/>
        <end position="826"/>
    </location>
</feature>
<evidence type="ECO:0000256" key="5">
    <source>
        <dbReference type="SAM" id="MobiDB-lite"/>
    </source>
</evidence>
<evidence type="ECO:0000256" key="1">
    <source>
        <dbReference type="ARBA" id="ARBA00004141"/>
    </source>
</evidence>
<feature type="transmembrane region" description="Helical" evidence="6">
    <location>
        <begin position="900"/>
        <end position="919"/>
    </location>
</feature>
<dbReference type="AlphaFoldDB" id="A0A0H2S480"/>
<feature type="transmembrane region" description="Helical" evidence="6">
    <location>
        <begin position="156"/>
        <end position="177"/>
    </location>
</feature>
<feature type="transmembrane region" description="Helical" evidence="6">
    <location>
        <begin position="21"/>
        <end position="40"/>
    </location>
</feature>
<dbReference type="InterPro" id="IPR052430">
    <property type="entry name" value="IVT-Associated"/>
</dbReference>
<keyword evidence="2 6" id="KW-0812">Transmembrane</keyword>
<feature type="transmembrane region" description="Helical" evidence="6">
    <location>
        <begin position="46"/>
        <end position="65"/>
    </location>
</feature>
<accession>A0A0H2S480</accession>
<dbReference type="PANTHER" id="PTHR47804:SF3">
    <property type="entry name" value="PROTEIN BRE4"/>
    <property type="match status" value="1"/>
</dbReference>
<dbReference type="PANTHER" id="PTHR47804">
    <property type="entry name" value="60S RIBOSOMAL PROTEIN L19"/>
    <property type="match status" value="1"/>
</dbReference>
<dbReference type="EMBL" id="KQ085915">
    <property type="protein sequence ID" value="KLO16488.1"/>
    <property type="molecule type" value="Genomic_DNA"/>
</dbReference>
<evidence type="ECO:0000256" key="3">
    <source>
        <dbReference type="ARBA" id="ARBA00022989"/>
    </source>
</evidence>
<dbReference type="GO" id="GO:0016020">
    <property type="term" value="C:membrane"/>
    <property type="evidence" value="ECO:0007669"/>
    <property type="project" value="UniProtKB-SubCell"/>
</dbReference>
<feature type="transmembrane region" description="Helical" evidence="6">
    <location>
        <begin position="832"/>
        <end position="853"/>
    </location>
</feature>
<comment type="subcellular location">
    <subcellularLocation>
        <location evidence="1">Membrane</location>
        <topology evidence="1">Multi-pass membrane protein</topology>
    </subcellularLocation>
</comment>
<feature type="transmembrane region" description="Helical" evidence="6">
    <location>
        <begin position="77"/>
        <end position="94"/>
    </location>
</feature>
<reference evidence="7 8" key="1">
    <citation type="submission" date="2015-04" db="EMBL/GenBank/DDBJ databases">
        <title>Complete genome sequence of Schizopora paradoxa KUC8140, a cosmopolitan wood degrader in East Asia.</title>
        <authorList>
            <consortium name="DOE Joint Genome Institute"/>
            <person name="Min B."/>
            <person name="Park H."/>
            <person name="Jang Y."/>
            <person name="Kim J.-J."/>
            <person name="Kim K.H."/>
            <person name="Pangilinan J."/>
            <person name="Lipzen A."/>
            <person name="Riley R."/>
            <person name="Grigoriev I.V."/>
            <person name="Spatafora J.W."/>
            <person name="Choi I.-G."/>
        </authorList>
    </citation>
    <scope>NUCLEOTIDE SEQUENCE [LARGE SCALE GENOMIC DNA]</scope>
    <source>
        <strain evidence="7 8">KUC8140</strain>
    </source>
</reference>
<evidence type="ECO:0000313" key="8">
    <source>
        <dbReference type="Proteomes" id="UP000053477"/>
    </source>
</evidence>
<dbReference type="OrthoDB" id="68611at2759"/>
<name>A0A0H2S480_9AGAM</name>
<organism evidence="7 8">
    <name type="scientific">Schizopora paradoxa</name>
    <dbReference type="NCBI Taxonomy" id="27342"/>
    <lineage>
        <taxon>Eukaryota</taxon>
        <taxon>Fungi</taxon>
        <taxon>Dikarya</taxon>
        <taxon>Basidiomycota</taxon>
        <taxon>Agaricomycotina</taxon>
        <taxon>Agaricomycetes</taxon>
        <taxon>Hymenochaetales</taxon>
        <taxon>Schizoporaceae</taxon>
        <taxon>Schizopora</taxon>
    </lineage>
</organism>
<evidence type="ECO:0000256" key="6">
    <source>
        <dbReference type="SAM" id="Phobius"/>
    </source>
</evidence>
<feature type="transmembrane region" description="Helical" evidence="6">
    <location>
        <begin position="931"/>
        <end position="949"/>
    </location>
</feature>
<proteinExistence type="predicted"/>
<evidence type="ECO:0000256" key="4">
    <source>
        <dbReference type="ARBA" id="ARBA00023136"/>
    </source>
</evidence>
<dbReference type="STRING" id="27342.A0A0H2S480"/>
<feature type="region of interest" description="Disordered" evidence="5">
    <location>
        <begin position="404"/>
        <end position="480"/>
    </location>
</feature>
<protein>
    <submittedName>
        <fullName evidence="7">Uncharacterized protein</fullName>
    </submittedName>
</protein>
<dbReference type="InParanoid" id="A0A0H2S480"/>
<feature type="transmembrane region" description="Helical" evidence="6">
    <location>
        <begin position="777"/>
        <end position="795"/>
    </location>
</feature>
<evidence type="ECO:0000256" key="2">
    <source>
        <dbReference type="ARBA" id="ARBA00022692"/>
    </source>
</evidence>
<feature type="transmembrane region" description="Helical" evidence="6">
    <location>
        <begin position="100"/>
        <end position="117"/>
    </location>
</feature>
<feature type="region of interest" description="Disordered" evidence="5">
    <location>
        <begin position="545"/>
        <end position="596"/>
    </location>
</feature>
<feature type="compositionally biased region" description="Basic and acidic residues" evidence="5">
    <location>
        <begin position="420"/>
        <end position="439"/>
    </location>
</feature>
<feature type="region of interest" description="Disordered" evidence="5">
    <location>
        <begin position="335"/>
        <end position="358"/>
    </location>
</feature>
<dbReference type="Proteomes" id="UP000053477">
    <property type="component" value="Unassembled WGS sequence"/>
</dbReference>
<sequence length="1154" mass="128516">MASDALTKLSALMHYASSRRALPVYKATLAYLLCFILVFSRKFDSLSEFPATFSSMVILIIIGGAGKSIGACIQSTFLALLGVGVGSICFVVLAKLSHSQVAQGFVFAIFLYPLALVKAQGLKFFAFALLAILMAFNGIYTSILDGGFNPKFLEEYIKAYCWGAVIVLAVNILVFPISSEKELRRTLNLSLEHIATFLHLLAKGYTLELTEEERVVRDQLAQNIRADFGYLTQKIDETSIEINWSRFSMSDYQSFVGRTRGMQLALITAYSSLYHMEKKDLELFKTCFLPNTMASFNQLRGALNLTMREINCSLDSRAMEIPSSQAGYAEFMDVERQDSPSRPSARPISAIDNPQGGVDERLASVSKRLAEEFGEDDISDDGAASTAADASSLHVHELHELSTATTHVQHGGDDVQPAGEARDPEKRDEEEEQHVHMEGASETLPAPQSRSAQTPAGHGAKPSITINVGEKTTTKADQDRQTPGYCIRSLRRIFDRFTADQHDTLVQCLVDGNLHGSDDSLRLSEPMPSLLDMYDYRYVPVDRDDSEKKAGLPNRRRPRKRRTWMDVDASTGTSGYNTPLRTADRSSQAMSGTTAKESTKAGDIYYEIHRPRLDIDPKAGDEVARRSHHSLTRVYSFMFAMEQFVSELESLYHCATPPRDRRLHVHLYESIRRPHQKPILRPLPTSPTSILASNLHLVTPAPSIFEGDDVASEDLGVAESLALLEHRDYHRPKQNIWQTLEKMEEWLRGPTSTFAAKTAAAGAIFSVLILHPTTREWFINFGLTSGAITIMTALTPTLGQSILTFVLQILGSGLGYLWALILLEIFRDVGGYHFNPFGIVCMLIPYALILMYVLHEMPKFFVAALLAMNGTGTMLIAEWSNRVVLGNTHYDTPVLRFGKSFATLGVALGIAATFQLFILRNPARRTLRKKLGALLFAQLSYMTLLQAYARAAMPSDPSRRAPDAALKRVDEEMRHRELKLQAELIGLRPLVQFASAEPQFSRVFRADIINRVLRTSQIILDRMRECRTAIASQPLPDTVLENFVQVLSPYRRRNSQVLQLEFYLIASSVSGKSPLLREAPVELEGAAQVVNFMHDVLVLAARHARTEAGAKTIRSGAFTRYFHYIVGITSLGGYLLSIEEACKDLFGELEDHLA</sequence>